<organism evidence="2 3">
    <name type="scientific">Jeotgalibacillus alimentarius</name>
    <dbReference type="NCBI Taxonomy" id="135826"/>
    <lineage>
        <taxon>Bacteria</taxon>
        <taxon>Bacillati</taxon>
        <taxon>Bacillota</taxon>
        <taxon>Bacilli</taxon>
        <taxon>Bacillales</taxon>
        <taxon>Caryophanaceae</taxon>
        <taxon>Jeotgalibacillus</taxon>
    </lineage>
</organism>
<evidence type="ECO:0000313" key="3">
    <source>
        <dbReference type="Proteomes" id="UP000031950"/>
    </source>
</evidence>
<feature type="transmembrane region" description="Helical" evidence="1">
    <location>
        <begin position="166"/>
        <end position="187"/>
    </location>
</feature>
<feature type="transmembrane region" description="Helical" evidence="1">
    <location>
        <begin position="436"/>
        <end position="456"/>
    </location>
</feature>
<feature type="transmembrane region" description="Helical" evidence="1">
    <location>
        <begin position="125"/>
        <end position="146"/>
    </location>
</feature>
<accession>A0A0C2QZW1</accession>
<dbReference type="EMBL" id="JXRQ01000029">
    <property type="protein sequence ID" value="KIL43590.1"/>
    <property type="molecule type" value="Genomic_DNA"/>
</dbReference>
<keyword evidence="1" id="KW-0812">Transmembrane</keyword>
<feature type="transmembrane region" description="Helical" evidence="1">
    <location>
        <begin position="21"/>
        <end position="42"/>
    </location>
</feature>
<feature type="transmembrane region" description="Helical" evidence="1">
    <location>
        <begin position="199"/>
        <end position="224"/>
    </location>
</feature>
<evidence type="ECO:0000313" key="2">
    <source>
        <dbReference type="EMBL" id="KIL43590.1"/>
    </source>
</evidence>
<feature type="transmembrane region" description="Helical" evidence="1">
    <location>
        <begin position="504"/>
        <end position="524"/>
    </location>
</feature>
<dbReference type="AlphaFoldDB" id="A0A0C2QZW1"/>
<evidence type="ECO:0008006" key="4">
    <source>
        <dbReference type="Google" id="ProtNLM"/>
    </source>
</evidence>
<feature type="transmembrane region" description="Helical" evidence="1">
    <location>
        <begin position="284"/>
        <end position="310"/>
    </location>
</feature>
<sequence length="534" mass="57144">MSLKPFYQTGSLIKFYLRTDISKILIWTFSITALTMLTAWAFEDLYPSEAERLAIAETMKNPAMTAMVGPGYGIENYTTGAMMAHQMLLFTAILAAVMTILMTAKHTRGDEEDGMAEMISSLPAGRLAPLTSVLAVVGLSQLLLAVSIGTALSGLNIESMPPGASFLYGAAIGGTGLFFAGVTAVFAQLSESSRGTSGFAFLILGLSYLVRAIGDVSMETLSWLSPLGWALKTEVFVSNLVSPLVLLTAGSSALTLTAFGLMLKRDLGSGMLPSKPGRSNASPLLLSPFGLALRLLRTSVIVWAVALMAIGASYGSVLGDLESFFSSNEMLSNMVNATGGLSLTEQFISMLMAIMSMMAAVPALMFFYKLKSEENKSRMENIYARAVSRQNVFLSYLAAAVLFGSLMMVIATVSLWGASVPVMEEPLAFAVVLKSGLVYLPAIWVMIGIGAVFTGIKPGLTGLAWGYLIYSFLVVYLGRLLQLPDWPGQLSPFGHVPKIPGEEISWLSLMMLTMISLALTIVGLKGYQQRDLKG</sequence>
<keyword evidence="1" id="KW-1133">Transmembrane helix</keyword>
<feature type="transmembrane region" description="Helical" evidence="1">
    <location>
        <begin position="244"/>
        <end position="263"/>
    </location>
</feature>
<dbReference type="Proteomes" id="UP000031950">
    <property type="component" value="Unassembled WGS sequence"/>
</dbReference>
<reference evidence="2 3" key="1">
    <citation type="submission" date="2015-01" db="EMBL/GenBank/DDBJ databases">
        <title>Genome sequence of Jeotgalibacillus alimentarius.</title>
        <authorList>
            <person name="Goh K.M."/>
            <person name="Chan K.-G."/>
            <person name="Yaakop A.S."/>
            <person name="Ee R."/>
            <person name="Gan H.M."/>
            <person name="Chan C.S."/>
        </authorList>
    </citation>
    <scope>NUCLEOTIDE SEQUENCE [LARGE SCALE GENOMIC DNA]</scope>
    <source>
        <strain evidence="2 3">YKJ-13</strain>
    </source>
</reference>
<evidence type="ECO:0000256" key="1">
    <source>
        <dbReference type="SAM" id="Phobius"/>
    </source>
</evidence>
<keyword evidence="1" id="KW-0472">Membrane</keyword>
<keyword evidence="3" id="KW-1185">Reference proteome</keyword>
<dbReference type="OrthoDB" id="2014935at2"/>
<feature type="transmembrane region" description="Helical" evidence="1">
    <location>
        <begin position="391"/>
        <end position="416"/>
    </location>
</feature>
<feature type="transmembrane region" description="Helical" evidence="1">
    <location>
        <begin position="463"/>
        <end position="484"/>
    </location>
</feature>
<gene>
    <name evidence="2" type="ORF">KP77_32960</name>
</gene>
<feature type="transmembrane region" description="Helical" evidence="1">
    <location>
        <begin position="347"/>
        <end position="370"/>
    </location>
</feature>
<feature type="transmembrane region" description="Helical" evidence="1">
    <location>
        <begin position="83"/>
        <end position="104"/>
    </location>
</feature>
<comment type="caution">
    <text evidence="2">The sequence shown here is derived from an EMBL/GenBank/DDBJ whole genome shotgun (WGS) entry which is preliminary data.</text>
</comment>
<dbReference type="PATRIC" id="fig|135826.4.peg.3274"/>
<dbReference type="STRING" id="135826.KP77_32960"/>
<dbReference type="RefSeq" id="WP_041123770.1">
    <property type="nucleotide sequence ID" value="NZ_JXRQ01000029.1"/>
</dbReference>
<name>A0A0C2QZW1_9BACL</name>
<proteinExistence type="predicted"/>
<protein>
    <recommendedName>
        <fullName evidence="4">ABC transporter permease</fullName>
    </recommendedName>
</protein>